<evidence type="ECO:0000313" key="3">
    <source>
        <dbReference type="EMBL" id="SDR09818.1"/>
    </source>
</evidence>
<dbReference type="Pfam" id="PF00582">
    <property type="entry name" value="Usp"/>
    <property type="match status" value="1"/>
</dbReference>
<name>A0A1H1GA74_9EURY</name>
<dbReference type="AlphaFoldDB" id="A0A1H1GA74"/>
<dbReference type="EMBL" id="QQST01000003">
    <property type="protein sequence ID" value="RDI69763.1"/>
    <property type="molecule type" value="Genomic_DNA"/>
</dbReference>
<protein>
    <submittedName>
        <fullName evidence="2 3">Universal stress protein</fullName>
    </submittedName>
</protein>
<dbReference type="OrthoDB" id="342236at2157"/>
<evidence type="ECO:0000313" key="4">
    <source>
        <dbReference type="Proteomes" id="UP000199289"/>
    </source>
</evidence>
<dbReference type="Gene3D" id="3.40.50.620">
    <property type="entry name" value="HUPs"/>
    <property type="match status" value="1"/>
</dbReference>
<dbReference type="InterPro" id="IPR006016">
    <property type="entry name" value="UspA"/>
</dbReference>
<reference evidence="4" key="2">
    <citation type="submission" date="2016-10" db="EMBL/GenBank/DDBJ databases">
        <authorList>
            <person name="Varghese N."/>
            <person name="Submissions S."/>
        </authorList>
    </citation>
    <scope>NUCLEOTIDE SEQUENCE [LARGE SCALE GENOMIC DNA]</scope>
    <source>
        <strain evidence="4">CGMCC 1.12397</strain>
    </source>
</reference>
<dbReference type="Proteomes" id="UP000255421">
    <property type="component" value="Unassembled WGS sequence"/>
</dbReference>
<feature type="domain" description="UspA" evidence="1">
    <location>
        <begin position="2"/>
        <end position="147"/>
    </location>
</feature>
<organism evidence="3 4">
    <name type="scientific">Halopelagius longus</name>
    <dbReference type="NCBI Taxonomy" id="1236180"/>
    <lineage>
        <taxon>Archaea</taxon>
        <taxon>Methanobacteriati</taxon>
        <taxon>Methanobacteriota</taxon>
        <taxon>Stenosarchaea group</taxon>
        <taxon>Halobacteria</taxon>
        <taxon>Halobacteriales</taxon>
        <taxon>Haloferacaceae</taxon>
    </lineage>
</organism>
<evidence type="ECO:0000313" key="5">
    <source>
        <dbReference type="Proteomes" id="UP000255421"/>
    </source>
</evidence>
<keyword evidence="5" id="KW-1185">Reference proteome</keyword>
<evidence type="ECO:0000313" key="2">
    <source>
        <dbReference type="EMBL" id="RDI69763.1"/>
    </source>
</evidence>
<sequence length="151" mass="16528">MKDALVVLDDRYDCAELLREAAAYAGGANAELVLYSPLTESEYESARDALDKIGEVENTAYTDDNAVGVARQFADELAAEALDGFDVEWSVVADVTEEVEADRVIEVAEERDCDHVFVLGNRRTPTGKAVFGDTTQRLVLNFPGYVTVKTD</sequence>
<reference evidence="3" key="1">
    <citation type="submission" date="2016-10" db="EMBL/GenBank/DDBJ databases">
        <authorList>
            <person name="de Groot N.N."/>
        </authorList>
    </citation>
    <scope>NUCLEOTIDE SEQUENCE [LARGE SCALE GENOMIC DNA]</scope>
    <source>
        <strain evidence="3">CGMCC 1.12397</strain>
    </source>
</reference>
<gene>
    <name evidence="2" type="ORF">DWB78_16555</name>
    <name evidence="3" type="ORF">SAMN05216278_3608</name>
</gene>
<proteinExistence type="predicted"/>
<dbReference type="SUPFAM" id="SSF52402">
    <property type="entry name" value="Adenine nucleotide alpha hydrolases-like"/>
    <property type="match status" value="1"/>
</dbReference>
<dbReference type="Proteomes" id="UP000199289">
    <property type="component" value="Unassembled WGS sequence"/>
</dbReference>
<dbReference type="InterPro" id="IPR014729">
    <property type="entry name" value="Rossmann-like_a/b/a_fold"/>
</dbReference>
<dbReference type="RefSeq" id="WP_092539091.1">
    <property type="nucleotide sequence ID" value="NZ_FNKQ01000005.1"/>
</dbReference>
<evidence type="ECO:0000259" key="1">
    <source>
        <dbReference type="Pfam" id="PF00582"/>
    </source>
</evidence>
<reference evidence="2 5" key="3">
    <citation type="submission" date="2018-07" db="EMBL/GenBank/DDBJ databases">
        <title>Genome sequence of extremly halophilic archaeon Halopelagius longus strain BC12-B1.</title>
        <authorList>
            <person name="Zhang X."/>
        </authorList>
    </citation>
    <scope>NUCLEOTIDE SEQUENCE [LARGE SCALE GENOMIC DNA]</scope>
    <source>
        <strain evidence="2 5">BC12-B1</strain>
    </source>
</reference>
<dbReference type="EMBL" id="FNKQ01000005">
    <property type="protein sequence ID" value="SDR09818.1"/>
    <property type="molecule type" value="Genomic_DNA"/>
</dbReference>
<accession>A0A1H1GA74</accession>